<keyword evidence="5" id="KW-0804">Transcription</keyword>
<dbReference type="EMBL" id="KN847338">
    <property type="protein sequence ID" value="KIW40792.1"/>
    <property type="molecule type" value="Genomic_DNA"/>
</dbReference>
<proteinExistence type="predicted"/>
<evidence type="ECO:0000256" key="6">
    <source>
        <dbReference type="ARBA" id="ARBA00023242"/>
    </source>
</evidence>
<dbReference type="InterPro" id="IPR036864">
    <property type="entry name" value="Zn2-C6_fun-type_DNA-bd_sf"/>
</dbReference>
<dbReference type="PRINTS" id="PR00755">
    <property type="entry name" value="AFLATOXINBRP"/>
</dbReference>
<sequence>MTEKDTVPRKKACNHCSKAKVRCDLKKPKCTRCKNRNISCEYVYARGVDDPSSVAPTIIQKTIPFINDSSCPPETLDFDNVSLIRTLDDDRIRARWLETVLPSPEHTPKLYQASTMAFLASIMRSWPGIFLFNEALPPFIHWTQVAVTVPVSLSSCMTLSRTWKTQTPGSESMVCSVIEQEMRKLIEQQVDCNHMELLATVQSYLLYAIMLYFTPRSGSNYIEQDTMIKLQALTADLASKGTLCWAEAHGTRPGWESWIVASARRRTMFAAYLFDNLVNFNLGSPSYIATELASIPAPGSKRLWDATTRQSWNAAYNQQLSQWSDGELLISDLWPHNEPPSDSLKRKIDQWLSSVDEFGMMLYSVTSHTYNH</sequence>
<keyword evidence="9" id="KW-1185">Reference proteome</keyword>
<keyword evidence="4" id="KW-0238">DNA-binding</keyword>
<evidence type="ECO:0000256" key="4">
    <source>
        <dbReference type="ARBA" id="ARBA00023125"/>
    </source>
</evidence>
<feature type="domain" description="Zn(2)-C6 fungal-type" evidence="7">
    <location>
        <begin position="12"/>
        <end position="42"/>
    </location>
</feature>
<dbReference type="STRING" id="215243.A0A0D2BTK2"/>
<dbReference type="PANTHER" id="PTHR47660">
    <property type="entry name" value="TRANSCRIPTION FACTOR WITH C2H2 AND ZN(2)-CYS(6) DNA BINDING DOMAIN (EUROFUNG)-RELATED-RELATED"/>
    <property type="match status" value="1"/>
</dbReference>
<keyword evidence="6" id="KW-0539">Nucleus</keyword>
<dbReference type="GO" id="GO:0008270">
    <property type="term" value="F:zinc ion binding"/>
    <property type="evidence" value="ECO:0007669"/>
    <property type="project" value="InterPro"/>
</dbReference>
<dbReference type="VEuPathDB" id="FungiDB:PV06_07965"/>
<dbReference type="CDD" id="cd12148">
    <property type="entry name" value="fungal_TF_MHR"/>
    <property type="match status" value="1"/>
</dbReference>
<dbReference type="CDD" id="cd00067">
    <property type="entry name" value="GAL4"/>
    <property type="match status" value="1"/>
</dbReference>
<dbReference type="PROSITE" id="PS00463">
    <property type="entry name" value="ZN2_CY6_FUNGAL_1"/>
    <property type="match status" value="1"/>
</dbReference>
<protein>
    <recommendedName>
        <fullName evidence="7">Zn(2)-C6 fungal-type domain-containing protein</fullName>
    </recommendedName>
</protein>
<keyword evidence="3" id="KW-0805">Transcription regulation</keyword>
<evidence type="ECO:0000313" key="9">
    <source>
        <dbReference type="Proteomes" id="UP000053342"/>
    </source>
</evidence>
<evidence type="ECO:0000256" key="3">
    <source>
        <dbReference type="ARBA" id="ARBA00023015"/>
    </source>
</evidence>
<reference evidence="8 9" key="1">
    <citation type="submission" date="2015-01" db="EMBL/GenBank/DDBJ databases">
        <title>The Genome Sequence of Exophiala oligosperma CBS72588.</title>
        <authorList>
            <consortium name="The Broad Institute Genomics Platform"/>
            <person name="Cuomo C."/>
            <person name="de Hoog S."/>
            <person name="Gorbushina A."/>
            <person name="Stielow B."/>
            <person name="Teixiera M."/>
            <person name="Abouelleil A."/>
            <person name="Chapman S.B."/>
            <person name="Priest M."/>
            <person name="Young S.K."/>
            <person name="Wortman J."/>
            <person name="Nusbaum C."/>
            <person name="Birren B."/>
        </authorList>
    </citation>
    <scope>NUCLEOTIDE SEQUENCE [LARGE SCALE GENOMIC DNA]</scope>
    <source>
        <strain evidence="8 9">CBS 72588</strain>
    </source>
</reference>
<dbReference type="Gene3D" id="4.10.240.10">
    <property type="entry name" value="Zn(2)-C6 fungal-type DNA-binding domain"/>
    <property type="match status" value="1"/>
</dbReference>
<dbReference type="AlphaFoldDB" id="A0A0D2BTK2"/>
<dbReference type="HOGENOM" id="CLU_044368_0_0_1"/>
<evidence type="ECO:0000259" key="7">
    <source>
        <dbReference type="PROSITE" id="PS50048"/>
    </source>
</evidence>
<dbReference type="PROSITE" id="PS50048">
    <property type="entry name" value="ZN2_CY6_FUNGAL_2"/>
    <property type="match status" value="1"/>
</dbReference>
<dbReference type="OrthoDB" id="4119719at2759"/>
<dbReference type="Pfam" id="PF00172">
    <property type="entry name" value="Zn_clus"/>
    <property type="match status" value="1"/>
</dbReference>
<accession>A0A0D2BTK2</accession>
<dbReference type="SUPFAM" id="SSF57701">
    <property type="entry name" value="Zn2/Cys6 DNA-binding domain"/>
    <property type="match status" value="1"/>
</dbReference>
<dbReference type="GO" id="GO:0003677">
    <property type="term" value="F:DNA binding"/>
    <property type="evidence" value="ECO:0007669"/>
    <property type="project" value="UniProtKB-KW"/>
</dbReference>
<dbReference type="InterPro" id="IPR007219">
    <property type="entry name" value="XnlR_reg_dom"/>
</dbReference>
<gene>
    <name evidence="8" type="ORF">PV06_07965</name>
</gene>
<dbReference type="InterPro" id="IPR001138">
    <property type="entry name" value="Zn2Cys6_DnaBD"/>
</dbReference>
<evidence type="ECO:0000313" key="8">
    <source>
        <dbReference type="EMBL" id="KIW40792.1"/>
    </source>
</evidence>
<dbReference type="SMART" id="SM00066">
    <property type="entry name" value="GAL4"/>
    <property type="match status" value="1"/>
</dbReference>
<dbReference type="RefSeq" id="XP_016261008.1">
    <property type="nucleotide sequence ID" value="XM_016409254.1"/>
</dbReference>
<dbReference type="PANTHER" id="PTHR47660:SF3">
    <property type="entry name" value="FINGER DOMAIN PROTEIN, PUTATIVE (AFU_ORTHOLOGUE AFUA_4G03310)-RELATED"/>
    <property type="match status" value="1"/>
</dbReference>
<dbReference type="GO" id="GO:0000981">
    <property type="term" value="F:DNA-binding transcription factor activity, RNA polymerase II-specific"/>
    <property type="evidence" value="ECO:0007669"/>
    <property type="project" value="InterPro"/>
</dbReference>
<evidence type="ECO:0000256" key="1">
    <source>
        <dbReference type="ARBA" id="ARBA00022723"/>
    </source>
</evidence>
<keyword evidence="1" id="KW-0479">Metal-binding</keyword>
<dbReference type="Proteomes" id="UP000053342">
    <property type="component" value="Unassembled WGS sequence"/>
</dbReference>
<evidence type="ECO:0000256" key="5">
    <source>
        <dbReference type="ARBA" id="ARBA00023163"/>
    </source>
</evidence>
<organism evidence="8 9">
    <name type="scientific">Exophiala oligosperma</name>
    <dbReference type="NCBI Taxonomy" id="215243"/>
    <lineage>
        <taxon>Eukaryota</taxon>
        <taxon>Fungi</taxon>
        <taxon>Dikarya</taxon>
        <taxon>Ascomycota</taxon>
        <taxon>Pezizomycotina</taxon>
        <taxon>Eurotiomycetes</taxon>
        <taxon>Chaetothyriomycetidae</taxon>
        <taxon>Chaetothyriales</taxon>
        <taxon>Herpotrichiellaceae</taxon>
        <taxon>Exophiala</taxon>
    </lineage>
</organism>
<name>A0A0D2BTK2_9EURO</name>
<dbReference type="GO" id="GO:0006351">
    <property type="term" value="P:DNA-templated transcription"/>
    <property type="evidence" value="ECO:0007669"/>
    <property type="project" value="InterPro"/>
</dbReference>
<evidence type="ECO:0000256" key="2">
    <source>
        <dbReference type="ARBA" id="ARBA00022833"/>
    </source>
</evidence>
<keyword evidence="2" id="KW-0862">Zinc</keyword>
<dbReference type="GeneID" id="27360039"/>
<dbReference type="Pfam" id="PF04082">
    <property type="entry name" value="Fungal_trans"/>
    <property type="match status" value="1"/>
</dbReference>